<dbReference type="PRINTS" id="PR00723">
    <property type="entry name" value="SUBTILISIN"/>
</dbReference>
<dbReference type="GO" id="GO:0004252">
    <property type="term" value="F:serine-type endopeptidase activity"/>
    <property type="evidence" value="ECO:0007669"/>
    <property type="project" value="UniProtKB-UniRule"/>
</dbReference>
<dbReference type="InterPro" id="IPR023827">
    <property type="entry name" value="Peptidase_S8_Asp-AS"/>
</dbReference>
<keyword evidence="4 6" id="KW-0720">Serine protease</keyword>
<dbReference type="PROSITE" id="PS00138">
    <property type="entry name" value="SUBTILASE_SER"/>
    <property type="match status" value="1"/>
</dbReference>
<dbReference type="Proteomes" id="UP000553957">
    <property type="component" value="Unassembled WGS sequence"/>
</dbReference>
<dbReference type="RefSeq" id="WP_171677827.1">
    <property type="nucleotide sequence ID" value="NZ_JABJRC010000009.1"/>
</dbReference>
<dbReference type="InterPro" id="IPR050131">
    <property type="entry name" value="Peptidase_S8_subtilisin-like"/>
</dbReference>
<evidence type="ECO:0000256" key="4">
    <source>
        <dbReference type="ARBA" id="ARBA00022825"/>
    </source>
</evidence>
<evidence type="ECO:0000256" key="3">
    <source>
        <dbReference type="ARBA" id="ARBA00022801"/>
    </source>
</evidence>
<evidence type="ECO:0000256" key="8">
    <source>
        <dbReference type="SAM" id="SignalP"/>
    </source>
</evidence>
<evidence type="ECO:0000256" key="6">
    <source>
        <dbReference type="PROSITE-ProRule" id="PRU01240"/>
    </source>
</evidence>
<evidence type="ECO:0000313" key="10">
    <source>
        <dbReference type="EMBL" id="MBB6566848.1"/>
    </source>
</evidence>
<evidence type="ECO:0000313" key="11">
    <source>
        <dbReference type="EMBL" id="NOL44570.1"/>
    </source>
</evidence>
<proteinExistence type="inferred from homology"/>
<feature type="active site" description="Charge relay system" evidence="5 6">
    <location>
        <position position="203"/>
    </location>
</feature>
<evidence type="ECO:0000256" key="5">
    <source>
        <dbReference type="PIRSR" id="PIRSR615500-1"/>
    </source>
</evidence>
<dbReference type="EMBL" id="JABJRC010000009">
    <property type="protein sequence ID" value="NOL44570.1"/>
    <property type="molecule type" value="Genomic_DNA"/>
</dbReference>
<dbReference type="InterPro" id="IPR015500">
    <property type="entry name" value="Peptidase_S8_subtilisin-rel"/>
</dbReference>
<evidence type="ECO:0000313" key="12">
    <source>
        <dbReference type="Proteomes" id="UP000534306"/>
    </source>
</evidence>
<evidence type="ECO:0000256" key="7">
    <source>
        <dbReference type="RuleBase" id="RU003355"/>
    </source>
</evidence>
<comment type="caution">
    <text evidence="11">The sequence shown here is derived from an EMBL/GenBank/DDBJ whole genome shotgun (WGS) entry which is preliminary data.</text>
</comment>
<dbReference type="PANTHER" id="PTHR43806:SF11">
    <property type="entry name" value="CEREVISIN-RELATED"/>
    <property type="match status" value="1"/>
</dbReference>
<dbReference type="Proteomes" id="UP000534306">
    <property type="component" value="Unassembled WGS sequence"/>
</dbReference>
<dbReference type="EMBL" id="JACHKF010000001">
    <property type="protein sequence ID" value="MBB6566848.1"/>
    <property type="molecule type" value="Genomic_DNA"/>
</dbReference>
<evidence type="ECO:0000256" key="2">
    <source>
        <dbReference type="ARBA" id="ARBA00022670"/>
    </source>
</evidence>
<reference evidence="11 12" key="1">
    <citation type="submission" date="2020-05" db="EMBL/GenBank/DDBJ databases">
        <title>Genome sequence of Kribbella sandramycini ATCC 39419.</title>
        <authorList>
            <person name="Maclea K.S."/>
            <person name="Fair J.L."/>
        </authorList>
    </citation>
    <scope>NUCLEOTIDE SEQUENCE [LARGE SCALE GENOMIC DNA]</scope>
    <source>
        <strain evidence="11 12">ATCC 39419</strain>
    </source>
</reference>
<evidence type="ECO:0000256" key="1">
    <source>
        <dbReference type="ARBA" id="ARBA00011073"/>
    </source>
</evidence>
<feature type="domain" description="Peptidase S8/S53" evidence="9">
    <location>
        <begin position="194"/>
        <end position="457"/>
    </location>
</feature>
<dbReference type="InterPro" id="IPR000209">
    <property type="entry name" value="Peptidase_S8/S53_dom"/>
</dbReference>
<feature type="active site" description="Charge relay system" evidence="5 6">
    <location>
        <position position="410"/>
    </location>
</feature>
<organism evidence="11 12">
    <name type="scientific">Kribbella sandramycini</name>
    <dbReference type="NCBI Taxonomy" id="60450"/>
    <lineage>
        <taxon>Bacteria</taxon>
        <taxon>Bacillati</taxon>
        <taxon>Actinomycetota</taxon>
        <taxon>Actinomycetes</taxon>
        <taxon>Propionibacteriales</taxon>
        <taxon>Kribbellaceae</taxon>
        <taxon>Kribbella</taxon>
    </lineage>
</organism>
<dbReference type="InterPro" id="IPR023828">
    <property type="entry name" value="Peptidase_S8_Ser-AS"/>
</dbReference>
<reference evidence="10 13" key="2">
    <citation type="submission" date="2020-08" db="EMBL/GenBank/DDBJ databases">
        <title>Sequencing the genomes of 1000 actinobacteria strains.</title>
        <authorList>
            <person name="Klenk H.-P."/>
        </authorList>
    </citation>
    <scope>NUCLEOTIDE SEQUENCE [LARGE SCALE GENOMIC DNA]</scope>
    <source>
        <strain evidence="10 13">DSM 15626</strain>
    </source>
</reference>
<dbReference type="PANTHER" id="PTHR43806">
    <property type="entry name" value="PEPTIDASE S8"/>
    <property type="match status" value="1"/>
</dbReference>
<keyword evidence="8" id="KW-0732">Signal</keyword>
<dbReference type="AlphaFoldDB" id="A0A7Y4P3Y3"/>
<dbReference type="GO" id="GO:0006508">
    <property type="term" value="P:proteolysis"/>
    <property type="evidence" value="ECO:0007669"/>
    <property type="project" value="UniProtKB-KW"/>
</dbReference>
<gene>
    <name evidence="10" type="ORF">HNR71_002485</name>
    <name evidence="11" type="ORF">HPO96_30420</name>
</gene>
<sequence length="1066" mass="111606">MRKRPAIAVLAVAGLAVPGLHAEAAPPPAAGPQDVRVTLISGDTVRLHGGDPARQSIEPGPGRERIGFQAHRTKDHSYVIPADLTKAVADGRLDRRLFDVKGLIAAGYDDASTTEIPVIATYQGKAKRTVPANAEVTRQLAAVKGAALRIDKRKATADLGSATKIWLDGKRELNLEQSVPQIGAPAAWQAGFTGKGIKVAVLDTGIDATHPDLAGQVAGARDFTDTSADDAVGHGTHVASTIAGTGAASGGKYKGVAPEAKLYDGKVCATRSCPESAILAGMEWAANEVKATVVNISLGGPDGPEIDPLEDAVNRLTAQTGTLFVISAGNEGPKARTVGSPGSADAALTVGAVDKQDGPTPFSSQGPRVGDHAVKPDISAPGAGIVAAKAKNATIGRPVGDQYLNLSGTSMAAPHTAGAAALLAQQHPAWKATELKGALMGSAKPAADQTAFQQGAGRVDLTTAIKQTVIAEPGNISFGQATYPHTDDEPVTKPVTYRNLGDQPITLDLEASFTGPDGNPAPADAFQLSATSVTIPAGGTAAVQATSNTKHTGPDGLYSGRITATGGGQKVTVATGVDKAAESYQLTIQTIARDGKPSDGPLLLLDLATGEISYPETTGTLELTLPKGEYLIDQFQEFERGPEDWIFFELAAPQVKLDADRTIVLDARQAKPVLTSAPRAGATQAQSVIGYDRRLTDPDELGLATGLLNFRLGTAYTLSLGPKLPPEQLTGYVASQWALPDGAGRHRNTPYIYALADYQPGEFVTGYNRVPKPQDFAIIDSPIHLTSDREVGRTIVPVLPEVSGVWVRVFPLDAPRTVRQYVDRGAPQWFGEAIDFDADDNVVGYTASSPKTYQPGRNYHERWQAAAFGPRVAAATRTADKLQLLIGNRGDADGRFGNLWSDQAVSTLLRDGQEVTSSPSFGYAAATGLPAAKATYKFVTTGTQSLADFATKIELTATFTSSAQDTKLPISTVRFRPAVGLDNKVDRTKVTELPVLVDGAKSVKSLKVQVSGDGATWTEATVQRTAAGYRAVFPTPAGSSVALKAQVVDRDGNSTEQAVFDAYRIR</sequence>
<dbReference type="Gene3D" id="3.40.50.200">
    <property type="entry name" value="Peptidase S8/S53 domain"/>
    <property type="match status" value="1"/>
</dbReference>
<dbReference type="Pfam" id="PF00082">
    <property type="entry name" value="Peptidase_S8"/>
    <property type="match status" value="1"/>
</dbReference>
<dbReference type="PROSITE" id="PS51892">
    <property type="entry name" value="SUBTILASE"/>
    <property type="match status" value="1"/>
</dbReference>
<keyword evidence="3 6" id="KW-0378">Hydrolase</keyword>
<dbReference type="PROSITE" id="PS00136">
    <property type="entry name" value="SUBTILASE_ASP"/>
    <property type="match status" value="1"/>
</dbReference>
<name>A0A7Y4P3Y3_9ACTN</name>
<comment type="similarity">
    <text evidence="1 6 7">Belongs to the peptidase S8 family.</text>
</comment>
<feature type="signal peptide" evidence="8">
    <location>
        <begin position="1"/>
        <end position="24"/>
    </location>
</feature>
<accession>A0A7Y4P3Y3</accession>
<keyword evidence="2 6" id="KW-0645">Protease</keyword>
<feature type="chain" id="PRO_5044130860" evidence="8">
    <location>
        <begin position="25"/>
        <end position="1066"/>
    </location>
</feature>
<dbReference type="SUPFAM" id="SSF52743">
    <property type="entry name" value="Subtilisin-like"/>
    <property type="match status" value="1"/>
</dbReference>
<evidence type="ECO:0000313" key="13">
    <source>
        <dbReference type="Proteomes" id="UP000553957"/>
    </source>
</evidence>
<dbReference type="InterPro" id="IPR022398">
    <property type="entry name" value="Peptidase_S8_His-AS"/>
</dbReference>
<protein>
    <submittedName>
        <fullName evidence="11">S8 family serine peptidase</fullName>
    </submittedName>
    <submittedName>
        <fullName evidence="10">Subtilisin family serine protease</fullName>
    </submittedName>
</protein>
<evidence type="ECO:0000259" key="9">
    <source>
        <dbReference type="Pfam" id="PF00082"/>
    </source>
</evidence>
<dbReference type="InterPro" id="IPR036852">
    <property type="entry name" value="Peptidase_S8/S53_dom_sf"/>
</dbReference>
<feature type="active site" description="Charge relay system" evidence="5 6">
    <location>
        <position position="234"/>
    </location>
</feature>
<keyword evidence="12" id="KW-1185">Reference proteome</keyword>
<dbReference type="PROSITE" id="PS00137">
    <property type="entry name" value="SUBTILASE_HIS"/>
    <property type="match status" value="1"/>
</dbReference>